<feature type="transmembrane region" description="Helical" evidence="5">
    <location>
        <begin position="6"/>
        <end position="28"/>
    </location>
</feature>
<name>X1AU95_9ZZZZ</name>
<dbReference type="AlphaFoldDB" id="X1AU95"/>
<comment type="caution">
    <text evidence="7">The sequence shown here is derived from an EMBL/GenBank/DDBJ whole genome shotgun (WGS) entry which is preliminary data.</text>
</comment>
<feature type="transmembrane region" description="Helical" evidence="5">
    <location>
        <begin position="105"/>
        <end position="126"/>
    </location>
</feature>
<reference evidence="7" key="1">
    <citation type="journal article" date="2014" name="Front. Microbiol.">
        <title>High frequency of phylogenetically diverse reductive dehalogenase-homologous genes in deep subseafloor sedimentary metagenomes.</title>
        <authorList>
            <person name="Kawai M."/>
            <person name="Futagami T."/>
            <person name="Toyoda A."/>
            <person name="Takaki Y."/>
            <person name="Nishi S."/>
            <person name="Hori S."/>
            <person name="Arai W."/>
            <person name="Tsubouchi T."/>
            <person name="Morono Y."/>
            <person name="Uchiyama I."/>
            <person name="Ito T."/>
            <person name="Fujiyama A."/>
            <person name="Inagaki F."/>
            <person name="Takami H."/>
        </authorList>
    </citation>
    <scope>NUCLEOTIDE SEQUENCE</scope>
    <source>
        <strain evidence="7">Expedition CK06-06</strain>
    </source>
</reference>
<evidence type="ECO:0000256" key="4">
    <source>
        <dbReference type="ARBA" id="ARBA00023136"/>
    </source>
</evidence>
<feature type="transmembrane region" description="Helical" evidence="5">
    <location>
        <begin position="48"/>
        <end position="68"/>
    </location>
</feature>
<evidence type="ECO:0000256" key="1">
    <source>
        <dbReference type="ARBA" id="ARBA00004141"/>
    </source>
</evidence>
<evidence type="ECO:0000313" key="7">
    <source>
        <dbReference type="EMBL" id="GAG86295.1"/>
    </source>
</evidence>
<proteinExistence type="predicted"/>
<evidence type="ECO:0000256" key="3">
    <source>
        <dbReference type="ARBA" id="ARBA00022989"/>
    </source>
</evidence>
<dbReference type="PANTHER" id="PTHR10556:SF35">
    <property type="entry name" value="3-OXO-5-ALPHA-STEROID 4-DEHYDROGENASE FAMILY PROTEIN"/>
    <property type="match status" value="1"/>
</dbReference>
<feature type="domain" description="3-oxo-5-alpha-steroid 4-dehydrogenase C-terminal" evidence="6">
    <location>
        <begin position="103"/>
        <end position="190"/>
    </location>
</feature>
<comment type="subcellular location">
    <subcellularLocation>
        <location evidence="1">Membrane</location>
        <topology evidence="1">Multi-pass membrane protein</topology>
    </subcellularLocation>
</comment>
<dbReference type="GO" id="GO:0016627">
    <property type="term" value="F:oxidoreductase activity, acting on the CH-CH group of donors"/>
    <property type="evidence" value="ECO:0007669"/>
    <property type="project" value="InterPro"/>
</dbReference>
<dbReference type="InterPro" id="IPR039357">
    <property type="entry name" value="SRD5A/TECR"/>
</dbReference>
<sequence length="190" mass="22315">MTELEIFNLIMIFFIIVGAGIFILLFFVSAPYGQHIRKGWGPNINNKLGWFIMEIPTVVIYLVIYLIGERKTTMMSIIFLIIWMVHYGQRTFIFPFLIRAKQPMPVTIIIFGLTFNGINTYLQARWVYKLSQPYPNDWLLSPFFIIGLFIFISGFIINLHSDRIIRNLRKPGETEYKIPYGGMFRWVSCP</sequence>
<accession>X1AU95</accession>
<evidence type="ECO:0000259" key="6">
    <source>
        <dbReference type="Pfam" id="PF02544"/>
    </source>
</evidence>
<dbReference type="PROSITE" id="PS50244">
    <property type="entry name" value="S5A_REDUCTASE"/>
    <property type="match status" value="1"/>
</dbReference>
<evidence type="ECO:0000256" key="2">
    <source>
        <dbReference type="ARBA" id="ARBA00022692"/>
    </source>
</evidence>
<protein>
    <recommendedName>
        <fullName evidence="6">3-oxo-5-alpha-steroid 4-dehydrogenase C-terminal domain-containing protein</fullName>
    </recommendedName>
</protein>
<gene>
    <name evidence="7" type="ORF">S01H4_32192</name>
</gene>
<dbReference type="PANTHER" id="PTHR10556">
    <property type="entry name" value="3-OXO-5-ALPHA-STEROID 4-DEHYDROGENASE"/>
    <property type="match status" value="1"/>
</dbReference>
<keyword evidence="3 5" id="KW-1133">Transmembrane helix</keyword>
<dbReference type="GO" id="GO:0016020">
    <property type="term" value="C:membrane"/>
    <property type="evidence" value="ECO:0007669"/>
    <property type="project" value="UniProtKB-SubCell"/>
</dbReference>
<feature type="transmembrane region" description="Helical" evidence="5">
    <location>
        <begin position="74"/>
        <end position="98"/>
    </location>
</feature>
<keyword evidence="4 5" id="KW-0472">Membrane</keyword>
<organism evidence="7">
    <name type="scientific">marine sediment metagenome</name>
    <dbReference type="NCBI Taxonomy" id="412755"/>
    <lineage>
        <taxon>unclassified sequences</taxon>
        <taxon>metagenomes</taxon>
        <taxon>ecological metagenomes</taxon>
    </lineage>
</organism>
<feature type="transmembrane region" description="Helical" evidence="5">
    <location>
        <begin position="138"/>
        <end position="159"/>
    </location>
</feature>
<keyword evidence="2 5" id="KW-0812">Transmembrane</keyword>
<dbReference type="InterPro" id="IPR001104">
    <property type="entry name" value="3-oxo-5_a-steroid_4-DH_C"/>
</dbReference>
<dbReference type="EMBL" id="BART01016795">
    <property type="protein sequence ID" value="GAG86295.1"/>
    <property type="molecule type" value="Genomic_DNA"/>
</dbReference>
<dbReference type="Pfam" id="PF02544">
    <property type="entry name" value="Steroid_dh"/>
    <property type="match status" value="1"/>
</dbReference>
<evidence type="ECO:0000256" key="5">
    <source>
        <dbReference type="SAM" id="Phobius"/>
    </source>
</evidence>
<dbReference type="GO" id="GO:0006629">
    <property type="term" value="P:lipid metabolic process"/>
    <property type="evidence" value="ECO:0007669"/>
    <property type="project" value="InterPro"/>
</dbReference>